<dbReference type="Gene3D" id="3.30.70.1560">
    <property type="entry name" value="Alpha-L RNA-binding motif"/>
    <property type="match status" value="1"/>
</dbReference>
<dbReference type="GO" id="GO:0140098">
    <property type="term" value="F:catalytic activity, acting on RNA"/>
    <property type="evidence" value="ECO:0007669"/>
    <property type="project" value="UniProtKB-ARBA"/>
</dbReference>
<organism evidence="5 6">
    <name type="scientific">Flavobacterium soyangense</name>
    <dbReference type="NCBI Taxonomy" id="2023265"/>
    <lineage>
        <taxon>Bacteria</taxon>
        <taxon>Pseudomonadati</taxon>
        <taxon>Bacteroidota</taxon>
        <taxon>Flavobacteriia</taxon>
        <taxon>Flavobacteriales</taxon>
        <taxon>Flavobacteriaceae</taxon>
        <taxon>Flavobacterium</taxon>
    </lineage>
</organism>
<dbReference type="Pfam" id="PF00849">
    <property type="entry name" value="PseudoU_synth_2"/>
    <property type="match status" value="1"/>
</dbReference>
<dbReference type="PANTHER" id="PTHR47683:SF2">
    <property type="entry name" value="RNA-BINDING S4 DOMAIN-CONTAINING PROTEIN"/>
    <property type="match status" value="1"/>
</dbReference>
<comment type="caution">
    <text evidence="5">The sequence shown here is derived from an EMBL/GenBank/DDBJ whole genome shotgun (WGS) entry which is preliminary data.</text>
</comment>
<dbReference type="EMBL" id="JADHEC010000004">
    <property type="protein sequence ID" value="MBF2707630.1"/>
    <property type="molecule type" value="Genomic_DNA"/>
</dbReference>
<sequence>MLHHHFIIHKPYGYLSQFIYELKRKKKLLGELHDFPLGTMAIGRLDEDSEGLLLLTTDGKMSEIVRSKKVDKEYYVQVDGIITQEAIEKIMDGVEIGFNGTKYITKPCQSFIVNDVPAFGARGKKIRDERHGPTSWASITVNEGKFRQVRKMTAAVGFPTLRLIRIRIGNVYLNDLQAGEVKKVMNFEL</sequence>
<dbReference type="PROSITE" id="PS01149">
    <property type="entry name" value="PSI_RSU"/>
    <property type="match status" value="1"/>
</dbReference>
<evidence type="ECO:0000256" key="2">
    <source>
        <dbReference type="ARBA" id="ARBA00023235"/>
    </source>
</evidence>
<protein>
    <recommendedName>
        <fullName evidence="3">Pseudouridine synthase</fullName>
        <ecNumber evidence="3">5.4.99.-</ecNumber>
    </recommendedName>
</protein>
<keyword evidence="2 3" id="KW-0413">Isomerase</keyword>
<dbReference type="InterPro" id="IPR020094">
    <property type="entry name" value="TruA/RsuA/RluB/E/F_N"/>
</dbReference>
<evidence type="ECO:0000259" key="4">
    <source>
        <dbReference type="Pfam" id="PF00849"/>
    </source>
</evidence>
<dbReference type="Proteomes" id="UP000646211">
    <property type="component" value="Unassembled WGS sequence"/>
</dbReference>
<accession>A0A930U8W2</accession>
<evidence type="ECO:0000256" key="1">
    <source>
        <dbReference type="ARBA" id="ARBA00008348"/>
    </source>
</evidence>
<gene>
    <name evidence="5" type="ORF">IR213_03360</name>
</gene>
<dbReference type="InterPro" id="IPR006145">
    <property type="entry name" value="PsdUridine_synth_RsuA/RluA"/>
</dbReference>
<dbReference type="Gene3D" id="3.30.70.580">
    <property type="entry name" value="Pseudouridine synthase I, catalytic domain, N-terminal subdomain"/>
    <property type="match status" value="1"/>
</dbReference>
<evidence type="ECO:0000313" key="6">
    <source>
        <dbReference type="Proteomes" id="UP000646211"/>
    </source>
</evidence>
<dbReference type="InterPro" id="IPR018496">
    <property type="entry name" value="PsdUridine_synth_RsuA/RluB_CS"/>
</dbReference>
<dbReference type="InterPro" id="IPR042092">
    <property type="entry name" value="PsdUridine_s_RsuA/RluB/E/F_cat"/>
</dbReference>
<dbReference type="InterPro" id="IPR000748">
    <property type="entry name" value="PsdUridine_synth_RsuA/RluB/E/F"/>
</dbReference>
<name>A0A930U8W2_9FLAO</name>
<feature type="domain" description="Pseudouridine synthase RsuA/RluA-like" evidence="4">
    <location>
        <begin position="4"/>
        <end position="155"/>
    </location>
</feature>
<dbReference type="NCBIfam" id="TIGR00093">
    <property type="entry name" value="pseudouridine synthase"/>
    <property type="match status" value="1"/>
</dbReference>
<dbReference type="EC" id="5.4.99.-" evidence="3"/>
<dbReference type="InterPro" id="IPR050343">
    <property type="entry name" value="RsuA_PseudoU_synthase"/>
</dbReference>
<evidence type="ECO:0000313" key="5">
    <source>
        <dbReference type="EMBL" id="MBF2707630.1"/>
    </source>
</evidence>
<dbReference type="GO" id="GO:0003723">
    <property type="term" value="F:RNA binding"/>
    <property type="evidence" value="ECO:0007669"/>
    <property type="project" value="InterPro"/>
</dbReference>
<reference evidence="5" key="1">
    <citation type="submission" date="2020-11" db="EMBL/GenBank/DDBJ databases">
        <title>Genome of Flavobacterium soyangense.</title>
        <authorList>
            <person name="Liu Q."/>
            <person name="Xin Y.-H."/>
        </authorList>
    </citation>
    <scope>NUCLEOTIDE SEQUENCE</scope>
    <source>
        <strain evidence="5">CGMCC 1.13493</strain>
    </source>
</reference>
<comment type="similarity">
    <text evidence="1 3">Belongs to the pseudouridine synthase RsuA family.</text>
</comment>
<dbReference type="PANTHER" id="PTHR47683">
    <property type="entry name" value="PSEUDOURIDINE SYNTHASE FAMILY PROTEIN-RELATED"/>
    <property type="match status" value="1"/>
</dbReference>
<keyword evidence="6" id="KW-1185">Reference proteome</keyword>
<dbReference type="GO" id="GO:0006364">
    <property type="term" value="P:rRNA processing"/>
    <property type="evidence" value="ECO:0007669"/>
    <property type="project" value="UniProtKB-ARBA"/>
</dbReference>
<dbReference type="AlphaFoldDB" id="A0A930U8W2"/>
<evidence type="ECO:0000256" key="3">
    <source>
        <dbReference type="RuleBase" id="RU003887"/>
    </source>
</evidence>
<dbReference type="GO" id="GO:0001522">
    <property type="term" value="P:pseudouridine synthesis"/>
    <property type="evidence" value="ECO:0007669"/>
    <property type="project" value="InterPro"/>
</dbReference>
<dbReference type="SUPFAM" id="SSF55120">
    <property type="entry name" value="Pseudouridine synthase"/>
    <property type="match status" value="1"/>
</dbReference>
<dbReference type="RefSeq" id="WP_194310892.1">
    <property type="nucleotide sequence ID" value="NZ_JADHEC010000004.1"/>
</dbReference>
<dbReference type="GO" id="GO:0009982">
    <property type="term" value="F:pseudouridine synthase activity"/>
    <property type="evidence" value="ECO:0007669"/>
    <property type="project" value="InterPro"/>
</dbReference>
<proteinExistence type="inferred from homology"/>
<dbReference type="InterPro" id="IPR020103">
    <property type="entry name" value="PsdUridine_synth_cat_dom_sf"/>
</dbReference>